<feature type="domain" description="HTH luxR-type" evidence="3">
    <location>
        <begin position="147"/>
        <end position="212"/>
    </location>
</feature>
<dbReference type="InterPro" id="IPR058245">
    <property type="entry name" value="NreC/VraR/RcsB-like_REC"/>
</dbReference>
<keyword evidence="1" id="KW-0597">Phosphoprotein</keyword>
<dbReference type="CDD" id="cd17535">
    <property type="entry name" value="REC_NarL-like"/>
    <property type="match status" value="1"/>
</dbReference>
<organism evidence="5">
    <name type="scientific">mine drainage metagenome</name>
    <dbReference type="NCBI Taxonomy" id="410659"/>
    <lineage>
        <taxon>unclassified sequences</taxon>
        <taxon>metagenomes</taxon>
        <taxon>ecological metagenomes</taxon>
    </lineage>
</organism>
<comment type="caution">
    <text evidence="5">The sequence shown here is derived from an EMBL/GenBank/DDBJ whole genome shotgun (WGS) entry which is preliminary data.</text>
</comment>
<dbReference type="CDD" id="cd06170">
    <property type="entry name" value="LuxR_C_like"/>
    <property type="match status" value="1"/>
</dbReference>
<dbReference type="Pfam" id="PF00196">
    <property type="entry name" value="GerE"/>
    <property type="match status" value="1"/>
</dbReference>
<keyword evidence="2" id="KW-0238">DNA-binding</keyword>
<dbReference type="SMART" id="SM00421">
    <property type="entry name" value="HTH_LUXR"/>
    <property type="match status" value="1"/>
</dbReference>
<dbReference type="PANTHER" id="PTHR43214:SF43">
    <property type="entry name" value="TWO-COMPONENT RESPONSE REGULATOR"/>
    <property type="match status" value="1"/>
</dbReference>
<evidence type="ECO:0000259" key="4">
    <source>
        <dbReference type="PROSITE" id="PS50110"/>
    </source>
</evidence>
<dbReference type="PRINTS" id="PR00038">
    <property type="entry name" value="HTHLUXR"/>
</dbReference>
<evidence type="ECO:0000256" key="1">
    <source>
        <dbReference type="ARBA" id="ARBA00022553"/>
    </source>
</evidence>
<evidence type="ECO:0000313" key="5">
    <source>
        <dbReference type="EMBL" id="OIQ73070.1"/>
    </source>
</evidence>
<dbReference type="InterPro" id="IPR016032">
    <property type="entry name" value="Sig_transdc_resp-reg_C-effctor"/>
</dbReference>
<dbReference type="GO" id="GO:0006355">
    <property type="term" value="P:regulation of DNA-templated transcription"/>
    <property type="evidence" value="ECO:0007669"/>
    <property type="project" value="InterPro"/>
</dbReference>
<evidence type="ECO:0000256" key="2">
    <source>
        <dbReference type="ARBA" id="ARBA00023125"/>
    </source>
</evidence>
<dbReference type="PROSITE" id="PS50043">
    <property type="entry name" value="HTH_LUXR_2"/>
    <property type="match status" value="1"/>
</dbReference>
<evidence type="ECO:0000259" key="3">
    <source>
        <dbReference type="PROSITE" id="PS50043"/>
    </source>
</evidence>
<dbReference type="AlphaFoldDB" id="A0A1J5PNC1"/>
<dbReference type="InterPro" id="IPR001789">
    <property type="entry name" value="Sig_transdc_resp-reg_receiver"/>
</dbReference>
<dbReference type="GO" id="GO:0003677">
    <property type="term" value="F:DNA binding"/>
    <property type="evidence" value="ECO:0007669"/>
    <property type="project" value="UniProtKB-KW"/>
</dbReference>
<dbReference type="SUPFAM" id="SSF46894">
    <property type="entry name" value="C-terminal effector domain of the bipartite response regulators"/>
    <property type="match status" value="1"/>
</dbReference>
<feature type="domain" description="Response regulatory" evidence="4">
    <location>
        <begin position="6"/>
        <end position="122"/>
    </location>
</feature>
<dbReference type="EMBL" id="MLJW01003015">
    <property type="protein sequence ID" value="OIQ73070.1"/>
    <property type="molecule type" value="Genomic_DNA"/>
</dbReference>
<proteinExistence type="predicted"/>
<protein>
    <submittedName>
        <fullName evidence="5">Oxygen regulatory protein NreC</fullName>
    </submittedName>
</protein>
<dbReference type="PANTHER" id="PTHR43214">
    <property type="entry name" value="TWO-COMPONENT RESPONSE REGULATOR"/>
    <property type="match status" value="1"/>
</dbReference>
<dbReference type="SMART" id="SM00448">
    <property type="entry name" value="REC"/>
    <property type="match status" value="1"/>
</dbReference>
<sequence length="217" mass="23751">MKDKTRIVLADDHPIVLTGLRNLIESEADFTVVGEATSGPEALRIIREARPDIAIVDISMPGMSGIVLTRRLTEEAPGIKILMLTLHEDRAYLRQALDVGARGYVVKRSAAANLVSAVRSVIAGGTYIDPAIVNRVLNRSPAGNRVSIRETRDLTDRETEVLKLSSLGLTNKEISHRIGVSVKSIETFKSRGLAKLEIQSRADLLRYASQVGWLSDI</sequence>
<dbReference type="PROSITE" id="PS50110">
    <property type="entry name" value="RESPONSE_REGULATORY"/>
    <property type="match status" value="1"/>
</dbReference>
<dbReference type="Pfam" id="PF00072">
    <property type="entry name" value="Response_reg"/>
    <property type="match status" value="1"/>
</dbReference>
<dbReference type="InterPro" id="IPR039420">
    <property type="entry name" value="WalR-like"/>
</dbReference>
<dbReference type="GO" id="GO:0000160">
    <property type="term" value="P:phosphorelay signal transduction system"/>
    <property type="evidence" value="ECO:0007669"/>
    <property type="project" value="InterPro"/>
</dbReference>
<accession>A0A1J5PNC1</accession>
<reference evidence="5" key="1">
    <citation type="submission" date="2016-10" db="EMBL/GenBank/DDBJ databases">
        <title>Sequence of Gallionella enrichment culture.</title>
        <authorList>
            <person name="Poehlein A."/>
            <person name="Muehling M."/>
            <person name="Daniel R."/>
        </authorList>
    </citation>
    <scope>NUCLEOTIDE SEQUENCE</scope>
</reference>
<gene>
    <name evidence="5" type="primary">nreC_18</name>
    <name evidence="5" type="ORF">GALL_452950</name>
</gene>
<dbReference type="InterPro" id="IPR011006">
    <property type="entry name" value="CheY-like_superfamily"/>
</dbReference>
<dbReference type="InterPro" id="IPR000792">
    <property type="entry name" value="Tscrpt_reg_LuxR_C"/>
</dbReference>
<dbReference type="Gene3D" id="3.40.50.2300">
    <property type="match status" value="1"/>
</dbReference>
<name>A0A1J5PNC1_9ZZZZ</name>
<dbReference type="SUPFAM" id="SSF52172">
    <property type="entry name" value="CheY-like"/>
    <property type="match status" value="1"/>
</dbReference>